<dbReference type="RefSeq" id="WP_143054101.1">
    <property type="nucleotide sequence ID" value="NZ_CP024845.1"/>
</dbReference>
<dbReference type="Pfam" id="PF19792">
    <property type="entry name" value="DUF6276"/>
    <property type="match status" value="1"/>
</dbReference>
<dbReference type="AlphaFoldDB" id="A0A1H6R4L9"/>
<reference evidence="1 2" key="1">
    <citation type="submission" date="2016-10" db="EMBL/GenBank/DDBJ databases">
        <authorList>
            <person name="de Groot N.N."/>
        </authorList>
    </citation>
    <scope>NUCLEOTIDE SEQUENCE [LARGE SCALE GENOMIC DNA]</scope>
    <source>
        <strain evidence="1 2">DSM 22187</strain>
    </source>
</reference>
<dbReference type="InterPro" id="IPR046243">
    <property type="entry name" value="DUF6276"/>
</dbReference>
<dbReference type="OrthoDB" id="212944at2157"/>
<accession>A0A2H4Q2V2</accession>
<proteinExistence type="predicted"/>
<dbReference type="STRING" id="1073996.SAMN05444271_10110"/>
<evidence type="ECO:0000313" key="1">
    <source>
        <dbReference type="EMBL" id="SEI46720.1"/>
    </source>
</evidence>
<dbReference type="KEGG" id="hae:halTADL_1954"/>
<dbReference type="GeneID" id="35002738"/>
<organism evidence="1 2">
    <name type="scientific">Halohasta litchfieldiae</name>
    <dbReference type="NCBI Taxonomy" id="1073996"/>
    <lineage>
        <taxon>Archaea</taxon>
        <taxon>Methanobacteriati</taxon>
        <taxon>Methanobacteriota</taxon>
        <taxon>Stenosarchaea group</taxon>
        <taxon>Halobacteria</taxon>
        <taxon>Halobacteriales</taxon>
        <taxon>Haloferacaceae</taxon>
        <taxon>Halohasta</taxon>
    </lineage>
</organism>
<evidence type="ECO:0000313" key="2">
    <source>
        <dbReference type="Proteomes" id="UP000198888"/>
    </source>
</evidence>
<name>A0A1H6R4L9_9EURY</name>
<sequence>MTTQCPRCEGPRFAVRVPSELATYTESTALDCCRHCLSVTPGDPDNVSSEPPFQSIIQRFPTGTEGVAFLVLLDKLDSLALNRREIESLVDYLETNGVDLFLTLDRLLDELEVDPYLDLGRRRDQLEQMLD</sequence>
<dbReference type="Proteomes" id="UP000198888">
    <property type="component" value="Unassembled WGS sequence"/>
</dbReference>
<protein>
    <submittedName>
        <fullName evidence="1">Uncharacterized protein</fullName>
    </submittedName>
</protein>
<dbReference type="EMBL" id="FNYR01000001">
    <property type="protein sequence ID" value="SEI46720.1"/>
    <property type="molecule type" value="Genomic_DNA"/>
</dbReference>
<keyword evidence="2" id="KW-1185">Reference proteome</keyword>
<accession>A0A1H6R4L9</accession>
<gene>
    <name evidence="1" type="ORF">SAMN05444271_10110</name>
</gene>